<name>A0A5S4WP72_9BRAD</name>
<organism evidence="1 2">
    <name type="scientific">Bradyrhizobium cytisi</name>
    <dbReference type="NCBI Taxonomy" id="515489"/>
    <lineage>
        <taxon>Bacteria</taxon>
        <taxon>Pseudomonadati</taxon>
        <taxon>Pseudomonadota</taxon>
        <taxon>Alphaproteobacteria</taxon>
        <taxon>Hyphomicrobiales</taxon>
        <taxon>Nitrobacteraceae</taxon>
        <taxon>Bradyrhizobium</taxon>
    </lineage>
</organism>
<dbReference type="InterPro" id="IPR029058">
    <property type="entry name" value="AB_hydrolase_fold"/>
</dbReference>
<evidence type="ECO:0000313" key="2">
    <source>
        <dbReference type="Proteomes" id="UP000324853"/>
    </source>
</evidence>
<comment type="caution">
    <text evidence="1">The sequence shown here is derived from an EMBL/GenBank/DDBJ whole genome shotgun (WGS) entry which is preliminary data.</text>
</comment>
<reference evidence="1 2" key="1">
    <citation type="submission" date="2019-08" db="EMBL/GenBank/DDBJ databases">
        <title>Bradyrhizobium hipponensis sp. nov., a rhizobium isolated from a Lupinus angustifolius root nodule in Tunisia.</title>
        <authorList>
            <person name="Off K."/>
            <person name="Rejili M."/>
            <person name="Mars M."/>
            <person name="Brachmann A."/>
            <person name="Marin M."/>
        </authorList>
    </citation>
    <scope>NUCLEOTIDE SEQUENCE [LARGE SCALE GENOMIC DNA]</scope>
    <source>
        <strain evidence="1 2">CTAW11</strain>
    </source>
</reference>
<dbReference type="Gene3D" id="3.40.50.1820">
    <property type="entry name" value="alpha/beta hydrolase"/>
    <property type="match status" value="1"/>
</dbReference>
<dbReference type="InterPro" id="IPR024501">
    <property type="entry name" value="DUF3141"/>
</dbReference>
<sequence>MSMEMPALPGGPMSGLVASAVEYMVDAGQRSILFLDVMRRRGDQYREHVAQTAPHVLQYAAELIIDGRQLDEPVNYALVRIIPSAGVEIDPARRPFIVIDPRAGHGPGIGGFKADSEIGVAMKAGHPCYFIGFLPEPMPGQTIERIARAEALFIEKVISRHPDADGKPCVIGNCQAGWAVMILASLRPELFGPMIIAGAPLAYWAGVHGKYPMRYSGGLLGGSWLTALVSDLGGGKFDGAWLVQNFESQNPSNTLWTKQYNVYSKVDSEAERYLEFERWWGGHVNLNAEEIQFIVDELFVGNNLAAGNIKMSDGQMVDLRNIRSPIVVFCSKGDNITPPQQALGWILDCYADVDDIRAYGQTIVYTVHESVGHLGIFVSGGVAKKEHAEFSSNIDLIDVLPPGLYEATFEAKGEETTSSDLVVGQWVMRCEARTLADIRAMGGNSPEDERRFAAAKRVSELNLAAYQKFVHPWIKGIVAPQTAELMRNLHPLRTQYEAFSSQNPWMTAVKSAADGIEENRKPASKDNPFLAFQEQISKQIVHALDSWRDSQEALSEAIFLNVYGSPALQAAVGIDPKAEPSPRREMPAEHRDMLDKRISELKSRIGEGGLREAAIRALLYVGSARGMVDERSIEALRSVRRDYDGARLTLPEFKMLVREQFFMLLLDREAALAAIPKLLPDDADQRRAAFAAVGEVLAASEEIMGERASRLQHVAALFGLDAGDTSGRASNVASFDPKAKAS</sequence>
<dbReference type="EMBL" id="VSSR01000029">
    <property type="protein sequence ID" value="TYL83398.1"/>
    <property type="molecule type" value="Genomic_DNA"/>
</dbReference>
<dbReference type="OrthoDB" id="7231451at2"/>
<dbReference type="InterPro" id="IPR051321">
    <property type="entry name" value="PHA/PHB_synthase"/>
</dbReference>
<dbReference type="PANTHER" id="PTHR36837:SF2">
    <property type="entry name" value="POLY(3-HYDROXYALKANOATE) POLYMERASE SUBUNIT PHAC"/>
    <property type="match status" value="1"/>
</dbReference>
<protein>
    <submittedName>
        <fullName evidence="1">DUF3141 domain-containing protein</fullName>
    </submittedName>
</protein>
<accession>A0A5S4WP72</accession>
<dbReference type="RefSeq" id="WP_148752553.1">
    <property type="nucleotide sequence ID" value="NZ_VSSR01000029.1"/>
</dbReference>
<dbReference type="PANTHER" id="PTHR36837">
    <property type="entry name" value="POLY(3-HYDROXYALKANOATE) POLYMERASE SUBUNIT PHAC"/>
    <property type="match status" value="1"/>
</dbReference>
<keyword evidence="2" id="KW-1185">Reference proteome</keyword>
<gene>
    <name evidence="1" type="ORF">FXB38_19300</name>
</gene>
<dbReference type="SUPFAM" id="SSF53474">
    <property type="entry name" value="alpha/beta-Hydrolases"/>
    <property type="match status" value="1"/>
</dbReference>
<evidence type="ECO:0000313" key="1">
    <source>
        <dbReference type="EMBL" id="TYL83398.1"/>
    </source>
</evidence>
<dbReference type="Pfam" id="PF11339">
    <property type="entry name" value="DUF3141"/>
    <property type="match status" value="1"/>
</dbReference>
<dbReference type="AlphaFoldDB" id="A0A5S4WP72"/>
<dbReference type="Proteomes" id="UP000324853">
    <property type="component" value="Unassembled WGS sequence"/>
</dbReference>
<proteinExistence type="predicted"/>